<organism evidence="2 3">
    <name type="scientific">Trichuris muris</name>
    <name type="common">Mouse whipworm</name>
    <dbReference type="NCBI Taxonomy" id="70415"/>
    <lineage>
        <taxon>Eukaryota</taxon>
        <taxon>Metazoa</taxon>
        <taxon>Ecdysozoa</taxon>
        <taxon>Nematoda</taxon>
        <taxon>Enoplea</taxon>
        <taxon>Dorylaimia</taxon>
        <taxon>Trichinellida</taxon>
        <taxon>Trichuridae</taxon>
        <taxon>Trichuris</taxon>
    </lineage>
</organism>
<evidence type="ECO:0000313" key="3">
    <source>
        <dbReference type="WBParaSite" id="TMUE_3000010945.1"/>
    </source>
</evidence>
<feature type="region of interest" description="Disordered" evidence="1">
    <location>
        <begin position="100"/>
        <end position="122"/>
    </location>
</feature>
<reference evidence="3" key="1">
    <citation type="submission" date="2019-12" db="UniProtKB">
        <authorList>
            <consortium name="WormBaseParasite"/>
        </authorList>
    </citation>
    <scope>IDENTIFICATION</scope>
</reference>
<keyword evidence="2" id="KW-1185">Reference proteome</keyword>
<sequence length="170" mass="18089">MSTCAAGCPALPEPSSGPMQEMNGGTVASDGLAVCFPMAINAVANKLSRARKNRPADRGLGKVILMQTKSRKAELATFSCANLTLPKEDGEVSRNLHQGSGFVGGSSSVGREASAPDRPSFGQTVRLDLDELPAAIRSSCRATARKRARRFCFYKSGSRIREGEAPPLRY</sequence>
<protein>
    <submittedName>
        <fullName evidence="3">Uncharacterized protein</fullName>
    </submittedName>
</protein>
<evidence type="ECO:0000256" key="1">
    <source>
        <dbReference type="SAM" id="MobiDB-lite"/>
    </source>
</evidence>
<accession>A0A5S6QUN6</accession>
<proteinExistence type="predicted"/>
<dbReference type="WBParaSite" id="TMUE_3000010945.1">
    <property type="protein sequence ID" value="TMUE_3000010945.1"/>
    <property type="gene ID" value="WBGene00301113"/>
</dbReference>
<dbReference type="Proteomes" id="UP000046395">
    <property type="component" value="Unassembled WGS sequence"/>
</dbReference>
<dbReference type="AlphaFoldDB" id="A0A5S6QUN6"/>
<evidence type="ECO:0000313" key="2">
    <source>
        <dbReference type="Proteomes" id="UP000046395"/>
    </source>
</evidence>
<name>A0A5S6QUN6_TRIMR</name>